<name>A0A6P8DQM9_PUNGR</name>
<comment type="similarity">
    <text evidence="2">Belongs to the ARR-like family.</text>
</comment>
<evidence type="ECO:0000313" key="15">
    <source>
        <dbReference type="RefSeq" id="XP_031396678.1"/>
    </source>
</evidence>
<dbReference type="PANTHER" id="PTHR43874">
    <property type="entry name" value="TWO-COMPONENT RESPONSE REGULATOR"/>
    <property type="match status" value="1"/>
</dbReference>
<feature type="compositionally biased region" description="Polar residues" evidence="10">
    <location>
        <begin position="505"/>
        <end position="526"/>
    </location>
</feature>
<feature type="domain" description="Response regulatory" evidence="11">
    <location>
        <begin position="85"/>
        <end position="203"/>
    </location>
</feature>
<evidence type="ECO:0000256" key="2">
    <source>
        <dbReference type="ARBA" id="ARBA00010330"/>
    </source>
</evidence>
<gene>
    <name evidence="14 15 16 17" type="primary">LOC116207735</name>
</gene>
<feature type="compositionally biased region" description="Low complexity" evidence="10">
    <location>
        <begin position="640"/>
        <end position="658"/>
    </location>
</feature>
<evidence type="ECO:0000313" key="13">
    <source>
        <dbReference type="Proteomes" id="UP000515151"/>
    </source>
</evidence>
<comment type="caution">
    <text evidence="8">Lacks conserved residue(s) required for the propagation of feature annotation.</text>
</comment>
<feature type="region of interest" description="Disordered" evidence="10">
    <location>
        <begin position="1"/>
        <end position="23"/>
    </location>
</feature>
<feature type="region of interest" description="Disordered" evidence="10">
    <location>
        <begin position="731"/>
        <end position="760"/>
    </location>
</feature>
<organism evidence="13 16">
    <name type="scientific">Punica granatum</name>
    <name type="common">Pomegranate</name>
    <dbReference type="NCBI Taxonomy" id="22663"/>
    <lineage>
        <taxon>Eukaryota</taxon>
        <taxon>Viridiplantae</taxon>
        <taxon>Streptophyta</taxon>
        <taxon>Embryophyta</taxon>
        <taxon>Tracheophyta</taxon>
        <taxon>Spermatophyta</taxon>
        <taxon>Magnoliopsida</taxon>
        <taxon>eudicotyledons</taxon>
        <taxon>Gunneridae</taxon>
        <taxon>Pentapetalae</taxon>
        <taxon>rosids</taxon>
        <taxon>malvids</taxon>
        <taxon>Myrtales</taxon>
        <taxon>Lythraceae</taxon>
        <taxon>Punica</taxon>
    </lineage>
</organism>
<dbReference type="FunFam" id="3.40.50.2300:FF:000214">
    <property type="entry name" value="Two-component response regulator-like PRR37"/>
    <property type="match status" value="1"/>
</dbReference>
<evidence type="ECO:0000313" key="16">
    <source>
        <dbReference type="RefSeq" id="XP_031396679.1"/>
    </source>
</evidence>
<dbReference type="SMART" id="SM00448">
    <property type="entry name" value="REC"/>
    <property type="match status" value="1"/>
</dbReference>
<feature type="compositionally biased region" description="Polar residues" evidence="10">
    <location>
        <begin position="457"/>
        <end position="482"/>
    </location>
</feature>
<dbReference type="RefSeq" id="XP_031396678.1">
    <property type="nucleotide sequence ID" value="XM_031540818.1"/>
</dbReference>
<dbReference type="Pfam" id="PF06203">
    <property type="entry name" value="CCT"/>
    <property type="match status" value="1"/>
</dbReference>
<dbReference type="AlphaFoldDB" id="A0A6P8DQM9"/>
<feature type="region of interest" description="Disordered" evidence="10">
    <location>
        <begin position="446"/>
        <end position="531"/>
    </location>
</feature>
<dbReference type="GeneID" id="116207735"/>
<dbReference type="GO" id="GO:0000160">
    <property type="term" value="P:phosphorelay signal transduction system"/>
    <property type="evidence" value="ECO:0007669"/>
    <property type="project" value="UniProtKB-KW"/>
</dbReference>
<evidence type="ECO:0000256" key="7">
    <source>
        <dbReference type="ARBA" id="ARBA00023242"/>
    </source>
</evidence>
<dbReference type="InterPro" id="IPR045279">
    <property type="entry name" value="ARR-like"/>
</dbReference>
<evidence type="ECO:0000259" key="12">
    <source>
        <dbReference type="PROSITE" id="PS51017"/>
    </source>
</evidence>
<dbReference type="GO" id="GO:0045892">
    <property type="term" value="P:negative regulation of DNA-templated transcription"/>
    <property type="evidence" value="ECO:0007669"/>
    <property type="project" value="UniProtKB-ARBA"/>
</dbReference>
<dbReference type="Gene3D" id="3.40.50.2300">
    <property type="match status" value="1"/>
</dbReference>
<dbReference type="GO" id="GO:0007623">
    <property type="term" value="P:circadian rhythm"/>
    <property type="evidence" value="ECO:0007669"/>
    <property type="project" value="UniProtKB-ARBA"/>
</dbReference>
<dbReference type="OrthoDB" id="60033at2759"/>
<dbReference type="InterPro" id="IPR011006">
    <property type="entry name" value="CheY-like_superfamily"/>
</dbReference>
<feature type="compositionally biased region" description="Polar residues" evidence="10">
    <location>
        <begin position="407"/>
        <end position="422"/>
    </location>
</feature>
<dbReference type="RefSeq" id="XP_031396680.1">
    <property type="nucleotide sequence ID" value="XM_031540820.1"/>
</dbReference>
<dbReference type="InterPro" id="IPR010402">
    <property type="entry name" value="CCT_domain"/>
</dbReference>
<feature type="domain" description="CCT" evidence="12">
    <location>
        <begin position="706"/>
        <end position="748"/>
    </location>
</feature>
<keyword evidence="4" id="KW-0805">Transcription regulation</keyword>
<keyword evidence="6" id="KW-0804">Transcription</keyword>
<dbReference type="CDD" id="cd17582">
    <property type="entry name" value="psREC_PRR"/>
    <property type="match status" value="1"/>
</dbReference>
<feature type="compositionally biased region" description="Low complexity" evidence="10">
    <location>
        <begin position="58"/>
        <end position="68"/>
    </location>
</feature>
<dbReference type="PANTHER" id="PTHR43874:SF125">
    <property type="entry name" value="TWO-COMPONENT RESPONSE REGULATOR-LIKE APRR7"/>
    <property type="match status" value="1"/>
</dbReference>
<feature type="compositionally biased region" description="Low complexity" evidence="10">
    <location>
        <begin position="208"/>
        <end position="217"/>
    </location>
</feature>
<keyword evidence="13" id="KW-1185">Reference proteome</keyword>
<reference evidence="13" key="1">
    <citation type="journal article" date="2020" name="Plant Biotechnol. J.">
        <title>The pomegranate (Punica granatum L.) draft genome dissects genetic divergence between soft- and hard-seeded cultivars.</title>
        <authorList>
            <person name="Luo X."/>
            <person name="Li H."/>
            <person name="Wu Z."/>
            <person name="Yao W."/>
            <person name="Zhao P."/>
            <person name="Cao D."/>
            <person name="Yu H."/>
            <person name="Li K."/>
            <person name="Poudel K."/>
            <person name="Zhao D."/>
            <person name="Zhang F."/>
            <person name="Xia X."/>
            <person name="Chen L."/>
            <person name="Wang Q."/>
            <person name="Jing D."/>
            <person name="Cao S."/>
        </authorList>
    </citation>
    <scope>NUCLEOTIDE SEQUENCE [LARGE SCALE GENOMIC DNA]</scope>
</reference>
<proteinExistence type="inferred from homology"/>
<dbReference type="Pfam" id="PF00072">
    <property type="entry name" value="Response_reg"/>
    <property type="match status" value="1"/>
</dbReference>
<dbReference type="RefSeq" id="XP_031396679.1">
    <property type="nucleotide sequence ID" value="XM_031540819.1"/>
</dbReference>
<reference evidence="14 15" key="2">
    <citation type="submission" date="2025-04" db="UniProtKB">
        <authorList>
            <consortium name="RefSeq"/>
        </authorList>
    </citation>
    <scope>IDENTIFICATION</scope>
    <source>
        <tissue evidence="14 15">Leaf</tissue>
    </source>
</reference>
<evidence type="ECO:0000259" key="11">
    <source>
        <dbReference type="PROSITE" id="PS50110"/>
    </source>
</evidence>
<feature type="region of interest" description="Disordered" evidence="10">
    <location>
        <begin position="208"/>
        <end position="282"/>
    </location>
</feature>
<feature type="region of interest" description="Disordered" evidence="10">
    <location>
        <begin position="396"/>
        <end position="422"/>
    </location>
</feature>
<keyword evidence="7 9" id="KW-0539">Nucleus</keyword>
<feature type="compositionally biased region" description="Polar residues" evidence="10">
    <location>
        <begin position="258"/>
        <end position="267"/>
    </location>
</feature>
<dbReference type="GO" id="GO:0005634">
    <property type="term" value="C:nucleus"/>
    <property type="evidence" value="ECO:0007669"/>
    <property type="project" value="UniProtKB-SubCell"/>
</dbReference>
<evidence type="ECO:0000256" key="3">
    <source>
        <dbReference type="ARBA" id="ARBA00023012"/>
    </source>
</evidence>
<keyword evidence="5" id="KW-0090">Biological rhythms</keyword>
<feature type="region of interest" description="Disordered" evidence="10">
    <location>
        <begin position="640"/>
        <end position="707"/>
    </location>
</feature>
<dbReference type="GO" id="GO:0009736">
    <property type="term" value="P:cytokinin-activated signaling pathway"/>
    <property type="evidence" value="ECO:0007669"/>
    <property type="project" value="InterPro"/>
</dbReference>
<evidence type="ECO:0000256" key="10">
    <source>
        <dbReference type="SAM" id="MobiDB-lite"/>
    </source>
</evidence>
<dbReference type="GO" id="GO:0010017">
    <property type="term" value="P:red or far-red light signaling pathway"/>
    <property type="evidence" value="ECO:0007669"/>
    <property type="project" value="UniProtKB-ARBA"/>
</dbReference>
<protein>
    <submittedName>
        <fullName evidence="14 15">Two-component response regulator-like APRR7</fullName>
    </submittedName>
</protein>
<dbReference type="RefSeq" id="XP_031396677.1">
    <property type="nucleotide sequence ID" value="XM_031540817.1"/>
</dbReference>
<feature type="compositionally biased region" description="Basic and acidic residues" evidence="10">
    <location>
        <begin position="485"/>
        <end position="504"/>
    </location>
</feature>
<dbReference type="PROSITE" id="PS51017">
    <property type="entry name" value="CCT"/>
    <property type="match status" value="1"/>
</dbReference>
<dbReference type="SUPFAM" id="SSF52172">
    <property type="entry name" value="CheY-like"/>
    <property type="match status" value="1"/>
</dbReference>
<evidence type="ECO:0000256" key="1">
    <source>
        <dbReference type="ARBA" id="ARBA00004123"/>
    </source>
</evidence>
<dbReference type="Proteomes" id="UP000515151">
    <property type="component" value="Chromosome 5"/>
</dbReference>
<keyword evidence="3" id="KW-0902">Two-component regulatory system</keyword>
<dbReference type="InterPro" id="IPR001789">
    <property type="entry name" value="Sig_transdc_resp-reg_receiver"/>
</dbReference>
<evidence type="ECO:0000256" key="9">
    <source>
        <dbReference type="PROSITE-ProRule" id="PRU00357"/>
    </source>
</evidence>
<evidence type="ECO:0000256" key="5">
    <source>
        <dbReference type="ARBA" id="ARBA00023108"/>
    </source>
</evidence>
<evidence type="ECO:0000313" key="14">
    <source>
        <dbReference type="RefSeq" id="XP_031396677.1"/>
    </source>
</evidence>
<evidence type="ECO:0000313" key="17">
    <source>
        <dbReference type="RefSeq" id="XP_031396680.1"/>
    </source>
</evidence>
<dbReference type="PROSITE" id="PS50110">
    <property type="entry name" value="RESPONSE_REGULATORY"/>
    <property type="match status" value="1"/>
</dbReference>
<evidence type="ECO:0000256" key="4">
    <source>
        <dbReference type="ARBA" id="ARBA00023015"/>
    </source>
</evidence>
<evidence type="ECO:0000256" key="6">
    <source>
        <dbReference type="ARBA" id="ARBA00023163"/>
    </source>
</evidence>
<sequence length="760" mass="81936">MTADGNGAKDLLEPNHSSIDGNERVNENIVGDEQHMPKENGLTSNGDLSDLRDGLSGPAQNPAVQQQPPGATVHWERFLHLRSLKVLLVENDDSTRHVVSALLRNCSYEVIEASNALQAWKILEDLTNHIDLVLTEVSLPSLSGIVLLSKIMSHKTRKNVPVIMMSSHGSMGLVFKCLSKGAVDFLVKPIRKNELKNLWQHVWRRCHSSSGSGSESGTQTQKSVRSKNIERSGNNSGSNDEDDNDSTGLNMEDGSDIGSGTQSSWTKQAAEIDSPQPPSSWNHVVECADSTCAQVIHSNAEISQNKQVPAITVGKCKELDEQPGNAVVGREIELGLAGNQTEHPMDVSLNTKGSKQNNPLEELDKAKLSLFSGSSSSKVKNETACLTGTIINTGSQTETREFEGPNRISSVSDINNTQSNNAENLPSVELSLKRLRAVKELGTTSKDDRNVLRRSDSSAFSRYNTNSNMQKSPSGTSGSGLPNENDLKAKEKDLGREKHSHSNVERPNQCSNWGSNNTDMGSTTNGPGAKFSLVRSNSVKASTVKCLHPSSLHPLQADMAFPPQQNAHEKTDERGGTTVAQVRGMQPKLQVQDLHHNHEKPVPSDHDDLSLKLLAAPAPHCGSSNLLGGPIEGNAGNYSVNGSASGSNHGSNGPNGSSVAANPGGMNMESDNGNAGKSGSTNASRSGSGSGGTENNRMEQSKFAQREAALTKFRQKRSERCFRKKVRYQSRKRLAEQRPRVRGQFVRKSADENTSEATSS</sequence>
<accession>A0A6P8DQM9</accession>
<feature type="region of interest" description="Disordered" evidence="10">
    <location>
        <begin position="35"/>
        <end position="68"/>
    </location>
</feature>
<evidence type="ECO:0000256" key="8">
    <source>
        <dbReference type="PROSITE-ProRule" id="PRU00169"/>
    </source>
</evidence>
<comment type="subcellular location">
    <subcellularLocation>
        <location evidence="1 9">Nucleus</location>
    </subcellularLocation>
</comment>
<feature type="compositionally biased region" description="Basic and acidic residues" evidence="10">
    <location>
        <begin position="446"/>
        <end position="456"/>
    </location>
</feature>
<feature type="compositionally biased region" description="Polar residues" evidence="10">
    <location>
        <begin position="669"/>
        <end position="687"/>
    </location>
</feature>